<dbReference type="Gene3D" id="3.30.200.20">
    <property type="entry name" value="Phosphorylase Kinase, domain 1"/>
    <property type="match status" value="1"/>
</dbReference>
<keyword evidence="6 7" id="KW-0046">Antibiotic resistance</keyword>
<dbReference type="InterPro" id="IPR024165">
    <property type="entry name" value="Kan/Strep_kinase"/>
</dbReference>
<gene>
    <name evidence="9" type="ORF">KGQ19_29705</name>
</gene>
<name>A0ABS5KYC1_9ACTN</name>
<keyword evidence="2 7" id="KW-0808">Transferase</keyword>
<dbReference type="Pfam" id="PF01636">
    <property type="entry name" value="APH"/>
    <property type="match status" value="1"/>
</dbReference>
<evidence type="ECO:0000256" key="3">
    <source>
        <dbReference type="ARBA" id="ARBA00022741"/>
    </source>
</evidence>
<evidence type="ECO:0000259" key="8">
    <source>
        <dbReference type="Pfam" id="PF01636"/>
    </source>
</evidence>
<dbReference type="RefSeq" id="WP_212014999.1">
    <property type="nucleotide sequence ID" value="NZ_JAAFYZ010000125.1"/>
</dbReference>
<evidence type="ECO:0000256" key="7">
    <source>
        <dbReference type="PIRNR" id="PIRNR000706"/>
    </source>
</evidence>
<organism evidence="9 10">
    <name type="scientific">Catenulispora pinistramenti</name>
    <dbReference type="NCBI Taxonomy" id="2705254"/>
    <lineage>
        <taxon>Bacteria</taxon>
        <taxon>Bacillati</taxon>
        <taxon>Actinomycetota</taxon>
        <taxon>Actinomycetes</taxon>
        <taxon>Catenulisporales</taxon>
        <taxon>Catenulisporaceae</taxon>
        <taxon>Catenulispora</taxon>
    </lineage>
</organism>
<evidence type="ECO:0000313" key="9">
    <source>
        <dbReference type="EMBL" id="MBS2551053.1"/>
    </source>
</evidence>
<dbReference type="InterPro" id="IPR011009">
    <property type="entry name" value="Kinase-like_dom_sf"/>
</dbReference>
<dbReference type="PIRSF" id="PIRSF000706">
    <property type="entry name" value="Kanamycin_kin"/>
    <property type="match status" value="1"/>
</dbReference>
<dbReference type="Proteomes" id="UP000730482">
    <property type="component" value="Unassembled WGS sequence"/>
</dbReference>
<keyword evidence="3 7" id="KW-0547">Nucleotide-binding</keyword>
<dbReference type="SUPFAM" id="SSF56112">
    <property type="entry name" value="Protein kinase-like (PK-like)"/>
    <property type="match status" value="1"/>
</dbReference>
<evidence type="ECO:0000256" key="2">
    <source>
        <dbReference type="ARBA" id="ARBA00022679"/>
    </source>
</evidence>
<comment type="caution">
    <text evidence="9">The sequence shown here is derived from an EMBL/GenBank/DDBJ whole genome shotgun (WGS) entry which is preliminary data.</text>
</comment>
<evidence type="ECO:0000313" key="10">
    <source>
        <dbReference type="Proteomes" id="UP000730482"/>
    </source>
</evidence>
<sequence>MTSLSFDNVPPPDLPVPDPIREAGAGRVIVPVWHNEGASTFRLGSGPDARYAKWAPVGSEVDLAGEAARMRWAGAFVLVPRVLEQAANADGTWLITAALDGEMAVTERWKQDPATAVRVIGESLRVFHDALPVAECPFSASAEERVAEAEHNAAQRAQRTLHTDFAGLGYADALKRVADLPPVDKLVVGHGDACAPNTLLSADGRFAGHVDLGDLGVADRWSDLAIATWSTTWNYGDGWEEPLLDAYGIAPDPERTEYYRLLWEVGP</sequence>
<dbReference type="CDD" id="cd05150">
    <property type="entry name" value="APH"/>
    <property type="match status" value="1"/>
</dbReference>
<evidence type="ECO:0000256" key="4">
    <source>
        <dbReference type="ARBA" id="ARBA00022777"/>
    </source>
</evidence>
<keyword evidence="4 7" id="KW-0418">Kinase</keyword>
<protein>
    <submittedName>
        <fullName evidence="9">Aminoglycoside 3'-phosphotransferase</fullName>
    </submittedName>
</protein>
<evidence type="ECO:0000256" key="1">
    <source>
        <dbReference type="ARBA" id="ARBA00006219"/>
    </source>
</evidence>
<accession>A0ABS5KYC1</accession>
<feature type="domain" description="Aminoglycoside phosphotransferase" evidence="8">
    <location>
        <begin position="31"/>
        <end position="257"/>
    </location>
</feature>
<dbReference type="InterPro" id="IPR002575">
    <property type="entry name" value="Aminoglycoside_PTrfase"/>
</dbReference>
<keyword evidence="10" id="KW-1185">Reference proteome</keyword>
<keyword evidence="5 7" id="KW-0067">ATP-binding</keyword>
<proteinExistence type="inferred from homology"/>
<dbReference type="Gene3D" id="3.90.1200.10">
    <property type="match status" value="1"/>
</dbReference>
<reference evidence="9 10" key="1">
    <citation type="submission" date="2020-02" db="EMBL/GenBank/DDBJ databases">
        <title>Acidophilic actinobacteria isolated from forest soil.</title>
        <authorList>
            <person name="Golinska P."/>
        </authorList>
    </citation>
    <scope>NUCLEOTIDE SEQUENCE [LARGE SCALE GENOMIC DNA]</scope>
    <source>
        <strain evidence="9 10">NL8</strain>
    </source>
</reference>
<evidence type="ECO:0000256" key="6">
    <source>
        <dbReference type="ARBA" id="ARBA00023251"/>
    </source>
</evidence>
<evidence type="ECO:0000256" key="5">
    <source>
        <dbReference type="ARBA" id="ARBA00022840"/>
    </source>
</evidence>
<comment type="similarity">
    <text evidence="1 7">Belongs to the aminoglycoside phosphotransferase family.</text>
</comment>
<dbReference type="EMBL" id="JAAFYZ010000125">
    <property type="protein sequence ID" value="MBS2551053.1"/>
    <property type="molecule type" value="Genomic_DNA"/>
</dbReference>